<dbReference type="RefSeq" id="WP_408159670.1">
    <property type="nucleotide sequence ID" value="NZ_JAQQFM010000008.1"/>
</dbReference>
<dbReference type="PIRSF" id="PIRSF018266">
    <property type="entry name" value="FecR"/>
    <property type="match status" value="1"/>
</dbReference>
<dbReference type="Pfam" id="PF04773">
    <property type="entry name" value="FecR"/>
    <property type="match status" value="1"/>
</dbReference>
<comment type="caution">
    <text evidence="2">The sequence shown here is derived from an EMBL/GenBank/DDBJ whole genome shotgun (WGS) entry which is preliminary data.</text>
</comment>
<protein>
    <submittedName>
        <fullName evidence="2">FecR domain-containing protein</fullName>
    </submittedName>
</protein>
<dbReference type="Gene3D" id="2.60.120.1440">
    <property type="match status" value="1"/>
</dbReference>
<dbReference type="EMBL" id="JAQQFM010000008">
    <property type="protein sequence ID" value="MFL9926472.1"/>
    <property type="molecule type" value="Genomic_DNA"/>
</dbReference>
<dbReference type="InterPro" id="IPR012373">
    <property type="entry name" value="Ferrdict_sens_TM"/>
</dbReference>
<proteinExistence type="predicted"/>
<sequence>MKELDAATEQALDWMIRLSAVQAPARSADPAPKFPALPHSALEQEQERFRQWCAASSANEAAWRKVSGRFDGMFANIRELDARLPGQAVEARQTLLQPPRRRWIGKVLGLSAATVGAGIYVDRSQPLFALGADLHTATAQRASFTLPDGSNLKLNARSAVDLAFDGNFRRVHLRQGALIARVAADAARPFIVETEHGTVRALGTRFMVRVDRRSSFVAVLEHAVAVRAADDGLNAASELSQGEGVDFDRRGVSALQQNQSGQAAWGQGWVELLDAPLPLLVDSLRSYYPGHIHVSDAARKVRVQGVFSLDQPLRTLTALQETLAVDVRHFGQFLVTIDCR</sequence>
<dbReference type="InterPro" id="IPR006860">
    <property type="entry name" value="FecR"/>
</dbReference>
<reference evidence="2 3" key="1">
    <citation type="journal article" date="2024" name="Chem. Sci.">
        <title>Discovery of megapolipeptins by genome mining of a Burkholderiales bacteria collection.</title>
        <authorList>
            <person name="Paulo B.S."/>
            <person name="Recchia M.J.J."/>
            <person name="Lee S."/>
            <person name="Fergusson C.H."/>
            <person name="Romanowski S.B."/>
            <person name="Hernandez A."/>
            <person name="Krull N."/>
            <person name="Liu D.Y."/>
            <person name="Cavanagh H."/>
            <person name="Bos A."/>
            <person name="Gray C.A."/>
            <person name="Murphy B.T."/>
            <person name="Linington R.G."/>
            <person name="Eustaquio A.S."/>
        </authorList>
    </citation>
    <scope>NUCLEOTIDE SEQUENCE [LARGE SCALE GENOMIC DNA]</scope>
    <source>
        <strain evidence="2 3">RL21-008-BIB-A</strain>
    </source>
</reference>
<gene>
    <name evidence="2" type="ORF">PQR62_19510</name>
</gene>
<keyword evidence="3" id="KW-1185">Reference proteome</keyword>
<dbReference type="PANTHER" id="PTHR30273">
    <property type="entry name" value="PERIPLASMIC SIGNAL SENSOR AND SIGMA FACTOR ACTIVATOR FECR-RELATED"/>
    <property type="match status" value="1"/>
</dbReference>
<evidence type="ECO:0000259" key="1">
    <source>
        <dbReference type="Pfam" id="PF04773"/>
    </source>
</evidence>
<organism evidence="2 3">
    <name type="scientific">Herbaspirillum lusitanum</name>
    <dbReference type="NCBI Taxonomy" id="213312"/>
    <lineage>
        <taxon>Bacteria</taxon>
        <taxon>Pseudomonadati</taxon>
        <taxon>Pseudomonadota</taxon>
        <taxon>Betaproteobacteria</taxon>
        <taxon>Burkholderiales</taxon>
        <taxon>Oxalobacteraceae</taxon>
        <taxon>Herbaspirillum</taxon>
    </lineage>
</organism>
<dbReference type="PANTHER" id="PTHR30273:SF2">
    <property type="entry name" value="PROTEIN FECR"/>
    <property type="match status" value="1"/>
</dbReference>
<accession>A0ABW9AEN2</accession>
<feature type="domain" description="FecR protein" evidence="1">
    <location>
        <begin position="133"/>
        <end position="224"/>
    </location>
</feature>
<name>A0ABW9AEN2_9BURK</name>
<dbReference type="Proteomes" id="UP001629246">
    <property type="component" value="Unassembled WGS sequence"/>
</dbReference>
<evidence type="ECO:0000313" key="3">
    <source>
        <dbReference type="Proteomes" id="UP001629246"/>
    </source>
</evidence>
<evidence type="ECO:0000313" key="2">
    <source>
        <dbReference type="EMBL" id="MFL9926472.1"/>
    </source>
</evidence>